<sequence>MAVNIKKSILSISLAFSVLISGFGGSAFAEAPQMNGQNDSNLTSSVDLLASKTLVKRTVTPTAEGDIIREVHEVPVTLLAPSMASNRVKITVLSTYQFDFSKNMYKYSFNLDSPSWINPSVDAVFRVERSDQQYGYYNEVASLAVNDASYIWDHVVYVGPNTGHYRTRVDLKARKLDEIIEDPTIYSQSDLINRTGRVWVFNFVDYTSQKVLNKPPANWARETRHSRPWDLRGDYKKWYDNAFNTTLNLDGYDVHHIRPLFLGGDNGMDNLIHLPVSTHSGVTGWFSGY</sequence>
<reference evidence="2 3" key="1">
    <citation type="submission" date="2024-09" db="EMBL/GenBank/DDBJ databases">
        <authorList>
            <person name="Makale K.P.P."/>
            <person name="Makhzoum A."/>
            <person name="Rantong G."/>
            <person name="Rahube T.O."/>
        </authorList>
    </citation>
    <scope>NUCLEOTIDE SEQUENCE [LARGE SCALE GENOMIC DNA]</scope>
    <source>
        <strain evidence="2 3">KM_D13</strain>
    </source>
</reference>
<keyword evidence="1" id="KW-0732">Signal</keyword>
<accession>A0ABV4V3Y5</accession>
<dbReference type="InterPro" id="IPR003615">
    <property type="entry name" value="HNH_nuc"/>
</dbReference>
<feature type="signal peptide" evidence="1">
    <location>
        <begin position="1"/>
        <end position="29"/>
    </location>
</feature>
<protein>
    <submittedName>
        <fullName evidence="2">HNH endonuclease signature motif containing protein</fullName>
    </submittedName>
</protein>
<comment type="caution">
    <text evidence="2">The sequence shown here is derived from an EMBL/GenBank/DDBJ whole genome shotgun (WGS) entry which is preliminary data.</text>
</comment>
<gene>
    <name evidence="2" type="ORF">ACEU3E_18075</name>
</gene>
<dbReference type="Proteomes" id="UP001575622">
    <property type="component" value="Unassembled WGS sequence"/>
</dbReference>
<dbReference type="CDD" id="cd00085">
    <property type="entry name" value="HNHc"/>
    <property type="match status" value="1"/>
</dbReference>
<organism evidence="2 3">
    <name type="scientific">Paenibacillus oleatilyticus</name>
    <dbReference type="NCBI Taxonomy" id="2594886"/>
    <lineage>
        <taxon>Bacteria</taxon>
        <taxon>Bacillati</taxon>
        <taxon>Bacillota</taxon>
        <taxon>Bacilli</taxon>
        <taxon>Bacillales</taxon>
        <taxon>Paenibacillaceae</taxon>
        <taxon>Paenibacillus</taxon>
    </lineage>
</organism>
<dbReference type="EMBL" id="JBHDLN010000008">
    <property type="protein sequence ID" value="MFB0844096.1"/>
    <property type="molecule type" value="Genomic_DNA"/>
</dbReference>
<dbReference type="GO" id="GO:0004519">
    <property type="term" value="F:endonuclease activity"/>
    <property type="evidence" value="ECO:0007669"/>
    <property type="project" value="UniProtKB-KW"/>
</dbReference>
<name>A0ABV4V3Y5_9BACL</name>
<keyword evidence="2" id="KW-0540">Nuclease</keyword>
<keyword evidence="3" id="KW-1185">Reference proteome</keyword>
<feature type="chain" id="PRO_5045965325" evidence="1">
    <location>
        <begin position="30"/>
        <end position="289"/>
    </location>
</feature>
<proteinExistence type="predicted"/>
<evidence type="ECO:0000313" key="3">
    <source>
        <dbReference type="Proteomes" id="UP001575622"/>
    </source>
</evidence>
<evidence type="ECO:0000313" key="2">
    <source>
        <dbReference type="EMBL" id="MFB0844096.1"/>
    </source>
</evidence>
<evidence type="ECO:0000256" key="1">
    <source>
        <dbReference type="SAM" id="SignalP"/>
    </source>
</evidence>
<keyword evidence="2" id="KW-0378">Hydrolase</keyword>
<keyword evidence="2" id="KW-0255">Endonuclease</keyword>
<dbReference type="RefSeq" id="WP_253413264.1">
    <property type="nucleotide sequence ID" value="NZ_JBHDLN010000008.1"/>
</dbReference>